<organism evidence="1 2">
    <name type="scientific">Vibrio phage vB_VchM_Kuja</name>
    <dbReference type="NCBI Taxonomy" id="2686437"/>
    <lineage>
        <taxon>Viruses</taxon>
        <taxon>Duplodnaviria</taxon>
        <taxon>Heunggongvirae</taxon>
        <taxon>Uroviricota</taxon>
        <taxon>Caudoviricetes</taxon>
        <taxon>Pantevenvirales</taxon>
        <taxon>Ackermannviridae</taxon>
        <taxon>Kujavirus</taxon>
        <taxon>Kujavirus kuja</taxon>
    </lineage>
</organism>
<evidence type="ECO:0000313" key="2">
    <source>
        <dbReference type="Proteomes" id="UP000433471"/>
    </source>
</evidence>
<keyword evidence="2" id="KW-1185">Reference proteome</keyword>
<name>A0A6B9JC11_9CAUD</name>
<gene>
    <name evidence="1" type="ORF">Kuja_1410</name>
</gene>
<sequence length="111" mass="12571">MHLLTKVFLNLKKKILTPKFSLIDCERDGAGLASSILIKSGKFKGIRFYIGDVGFVNNRLRFKTQIVENPNNIDTESQKLKPLFTRCSGLILESLLTSSYKNKAPVLIRKE</sequence>
<protein>
    <submittedName>
        <fullName evidence="1">Uncharacterized protein</fullName>
    </submittedName>
</protein>
<reference evidence="1 2" key="1">
    <citation type="submission" date="2019-11" db="EMBL/GenBank/DDBJ databases">
        <title>Characterization of a novel member of the family Ackermannviridae.</title>
        <authorList>
            <person name="Maina A.N."/>
            <person name="Mwaura F.B."/>
            <person name="Jumba M."/>
        </authorList>
    </citation>
    <scope>NUCLEOTIDE SEQUENCE [LARGE SCALE GENOMIC DNA]</scope>
</reference>
<dbReference type="EMBL" id="MN718199">
    <property type="protein sequence ID" value="QGZ16132.1"/>
    <property type="molecule type" value="Genomic_DNA"/>
</dbReference>
<evidence type="ECO:0000313" key="1">
    <source>
        <dbReference type="EMBL" id="QGZ16132.1"/>
    </source>
</evidence>
<proteinExistence type="predicted"/>
<dbReference type="Proteomes" id="UP000433471">
    <property type="component" value="Segment"/>
</dbReference>
<accession>A0A6B9JC11</accession>